<protein>
    <submittedName>
        <fullName evidence="6">DNA-binding transcriptional regulator, AcrR family</fullName>
    </submittedName>
</protein>
<keyword evidence="2 4" id="KW-0238">DNA-binding</keyword>
<dbReference type="PANTHER" id="PTHR47506:SF6">
    <property type="entry name" value="HTH-TYPE TRANSCRIPTIONAL REPRESSOR NEMR"/>
    <property type="match status" value="1"/>
</dbReference>
<dbReference type="STRING" id="1527.SAMN04489757_12417"/>
<dbReference type="SUPFAM" id="SSF48498">
    <property type="entry name" value="Tetracyclin repressor-like, C-terminal domain"/>
    <property type="match status" value="1"/>
</dbReference>
<dbReference type="OrthoDB" id="9814703at2"/>
<keyword evidence="3" id="KW-0804">Transcription</keyword>
<dbReference type="Pfam" id="PF17922">
    <property type="entry name" value="TetR_C_17"/>
    <property type="match status" value="1"/>
</dbReference>
<organism evidence="6 7">
    <name type="scientific">Anaerocolumna aminovalerica</name>
    <dbReference type="NCBI Taxonomy" id="1527"/>
    <lineage>
        <taxon>Bacteria</taxon>
        <taxon>Bacillati</taxon>
        <taxon>Bacillota</taxon>
        <taxon>Clostridia</taxon>
        <taxon>Lachnospirales</taxon>
        <taxon>Lachnospiraceae</taxon>
        <taxon>Anaerocolumna</taxon>
    </lineage>
</organism>
<dbReference type="Pfam" id="PF00440">
    <property type="entry name" value="TetR_N"/>
    <property type="match status" value="1"/>
</dbReference>
<evidence type="ECO:0000313" key="7">
    <source>
        <dbReference type="Proteomes" id="UP000198806"/>
    </source>
</evidence>
<dbReference type="InterPro" id="IPR009057">
    <property type="entry name" value="Homeodomain-like_sf"/>
</dbReference>
<dbReference type="SUPFAM" id="SSF46689">
    <property type="entry name" value="Homeodomain-like"/>
    <property type="match status" value="1"/>
</dbReference>
<feature type="DNA-binding region" description="H-T-H motif" evidence="4">
    <location>
        <begin position="33"/>
        <end position="52"/>
    </location>
</feature>
<evidence type="ECO:0000256" key="4">
    <source>
        <dbReference type="PROSITE-ProRule" id="PRU00335"/>
    </source>
</evidence>
<dbReference type="EMBL" id="FOWD01000024">
    <property type="protein sequence ID" value="SFO41324.1"/>
    <property type="molecule type" value="Genomic_DNA"/>
</dbReference>
<dbReference type="Gene3D" id="1.10.10.60">
    <property type="entry name" value="Homeodomain-like"/>
    <property type="match status" value="1"/>
</dbReference>
<dbReference type="Proteomes" id="UP000198806">
    <property type="component" value="Unassembled WGS sequence"/>
</dbReference>
<keyword evidence="7" id="KW-1185">Reference proteome</keyword>
<dbReference type="InterPro" id="IPR001647">
    <property type="entry name" value="HTH_TetR"/>
</dbReference>
<dbReference type="Gene3D" id="1.10.357.10">
    <property type="entry name" value="Tetracycline Repressor, domain 2"/>
    <property type="match status" value="1"/>
</dbReference>
<dbReference type="GO" id="GO:0003677">
    <property type="term" value="F:DNA binding"/>
    <property type="evidence" value="ECO:0007669"/>
    <property type="project" value="UniProtKB-UniRule"/>
</dbReference>
<evidence type="ECO:0000256" key="1">
    <source>
        <dbReference type="ARBA" id="ARBA00023015"/>
    </source>
</evidence>
<name>A0A1I5GZ60_9FIRM</name>
<reference evidence="6 7" key="1">
    <citation type="submission" date="2016-10" db="EMBL/GenBank/DDBJ databases">
        <authorList>
            <person name="de Groot N.N."/>
        </authorList>
    </citation>
    <scope>NUCLEOTIDE SEQUENCE [LARGE SCALE GENOMIC DNA]</scope>
    <source>
        <strain evidence="6 7">DSM 1283</strain>
    </source>
</reference>
<dbReference type="PROSITE" id="PS50977">
    <property type="entry name" value="HTH_TETR_2"/>
    <property type="match status" value="1"/>
</dbReference>
<dbReference type="PRINTS" id="PR00455">
    <property type="entry name" value="HTHTETR"/>
</dbReference>
<gene>
    <name evidence="6" type="ORF">SAMN04489757_12417</name>
</gene>
<evidence type="ECO:0000256" key="2">
    <source>
        <dbReference type="ARBA" id="ARBA00023125"/>
    </source>
</evidence>
<dbReference type="PANTHER" id="PTHR47506">
    <property type="entry name" value="TRANSCRIPTIONAL REGULATORY PROTEIN"/>
    <property type="match status" value="1"/>
</dbReference>
<evidence type="ECO:0000256" key="3">
    <source>
        <dbReference type="ARBA" id="ARBA00023163"/>
    </source>
</evidence>
<evidence type="ECO:0000313" key="6">
    <source>
        <dbReference type="EMBL" id="SFO41324.1"/>
    </source>
</evidence>
<dbReference type="InterPro" id="IPR036271">
    <property type="entry name" value="Tet_transcr_reg_TetR-rel_C_sf"/>
</dbReference>
<evidence type="ECO:0000259" key="5">
    <source>
        <dbReference type="PROSITE" id="PS50977"/>
    </source>
</evidence>
<proteinExistence type="predicted"/>
<feature type="domain" description="HTH tetR-type" evidence="5">
    <location>
        <begin position="10"/>
        <end position="70"/>
    </location>
</feature>
<dbReference type="AlphaFoldDB" id="A0A1I5GZ60"/>
<dbReference type="RefSeq" id="WP_091687366.1">
    <property type="nucleotide sequence ID" value="NZ_BAABFM010000035.1"/>
</dbReference>
<keyword evidence="1" id="KW-0805">Transcription regulation</keyword>
<dbReference type="InterPro" id="IPR041612">
    <property type="entry name" value="YfiR_C"/>
</dbReference>
<sequence>MPQVSDKYLEERKMKIAKAAVNVFAEKGYSNATMQDIMEMSNISRGGLYAHFENIDAVFLAALRYDDSLPHNRFLRPDPKRPLLPQLKKWLQEMALTIEEDKVSLVRAKSEFFLSHSAIDTPYLCERHEVLSSDIQSFIDTGIELGEFSEQIDKVILSQFLISAIDGIMLHHYYQYSKNINCEKLFDLLEDILTAFLYKGGQADV</sequence>
<accession>A0A1I5GZ60</accession>